<name>A0A518HS71_9BACT</name>
<dbReference type="PANTHER" id="PTHR35175">
    <property type="entry name" value="DUF1289 DOMAIN-CONTAINING PROTEIN"/>
    <property type="match status" value="1"/>
</dbReference>
<dbReference type="EMBL" id="CP037423">
    <property type="protein sequence ID" value="QDV43696.1"/>
    <property type="molecule type" value="Genomic_DNA"/>
</dbReference>
<sequence>MNAENQSPDPSSPVTSQSPCVDLCAIDASETCLGCFRTLDEIARWSLMTEDQKRATNRRCRERRTSKSGTE</sequence>
<keyword evidence="3" id="KW-1185">Reference proteome</keyword>
<accession>A0A518HS71</accession>
<evidence type="ECO:0000313" key="3">
    <source>
        <dbReference type="Proteomes" id="UP000319004"/>
    </source>
</evidence>
<evidence type="ECO:0000256" key="1">
    <source>
        <dbReference type="SAM" id="MobiDB-lite"/>
    </source>
</evidence>
<dbReference type="OrthoDB" id="9811423at2"/>
<organism evidence="2 3">
    <name type="scientific">Stieleria neptunia</name>
    <dbReference type="NCBI Taxonomy" id="2527979"/>
    <lineage>
        <taxon>Bacteria</taxon>
        <taxon>Pseudomonadati</taxon>
        <taxon>Planctomycetota</taxon>
        <taxon>Planctomycetia</taxon>
        <taxon>Pirellulales</taxon>
        <taxon>Pirellulaceae</taxon>
        <taxon>Stieleria</taxon>
    </lineage>
</organism>
<evidence type="ECO:0008006" key="4">
    <source>
        <dbReference type="Google" id="ProtNLM"/>
    </source>
</evidence>
<dbReference type="AlphaFoldDB" id="A0A518HS71"/>
<dbReference type="Proteomes" id="UP000319004">
    <property type="component" value="Chromosome"/>
</dbReference>
<dbReference type="Pfam" id="PF06945">
    <property type="entry name" value="DUF1289"/>
    <property type="match status" value="1"/>
</dbReference>
<evidence type="ECO:0000313" key="2">
    <source>
        <dbReference type="EMBL" id="QDV43696.1"/>
    </source>
</evidence>
<gene>
    <name evidence="2" type="ORF">Enr13x_35530</name>
</gene>
<feature type="compositionally biased region" description="Basic residues" evidence="1">
    <location>
        <begin position="55"/>
        <end position="71"/>
    </location>
</feature>
<proteinExistence type="predicted"/>
<dbReference type="KEGG" id="snep:Enr13x_35530"/>
<dbReference type="RefSeq" id="WP_145387981.1">
    <property type="nucleotide sequence ID" value="NZ_CP037423.1"/>
</dbReference>
<reference evidence="2 3" key="1">
    <citation type="submission" date="2019-03" db="EMBL/GenBank/DDBJ databases">
        <title>Deep-cultivation of Planctomycetes and their phenomic and genomic characterization uncovers novel biology.</title>
        <authorList>
            <person name="Wiegand S."/>
            <person name="Jogler M."/>
            <person name="Boedeker C."/>
            <person name="Pinto D."/>
            <person name="Vollmers J."/>
            <person name="Rivas-Marin E."/>
            <person name="Kohn T."/>
            <person name="Peeters S.H."/>
            <person name="Heuer A."/>
            <person name="Rast P."/>
            <person name="Oberbeckmann S."/>
            <person name="Bunk B."/>
            <person name="Jeske O."/>
            <person name="Meyerdierks A."/>
            <person name="Storesund J.E."/>
            <person name="Kallscheuer N."/>
            <person name="Luecker S."/>
            <person name="Lage O.M."/>
            <person name="Pohl T."/>
            <person name="Merkel B.J."/>
            <person name="Hornburger P."/>
            <person name="Mueller R.-W."/>
            <person name="Bruemmer F."/>
            <person name="Labrenz M."/>
            <person name="Spormann A.M."/>
            <person name="Op den Camp H."/>
            <person name="Overmann J."/>
            <person name="Amann R."/>
            <person name="Jetten M.S.M."/>
            <person name="Mascher T."/>
            <person name="Medema M.H."/>
            <person name="Devos D.P."/>
            <person name="Kaster A.-K."/>
            <person name="Ovreas L."/>
            <person name="Rohde M."/>
            <person name="Galperin M.Y."/>
            <person name="Jogler C."/>
        </authorList>
    </citation>
    <scope>NUCLEOTIDE SEQUENCE [LARGE SCALE GENOMIC DNA]</scope>
    <source>
        <strain evidence="2 3">Enr13</strain>
    </source>
</reference>
<protein>
    <recommendedName>
        <fullName evidence="4">Fe-S protein</fullName>
    </recommendedName>
</protein>
<feature type="region of interest" description="Disordered" evidence="1">
    <location>
        <begin position="52"/>
        <end position="71"/>
    </location>
</feature>
<dbReference type="InterPro" id="IPR010710">
    <property type="entry name" value="DUF1289"/>
</dbReference>
<dbReference type="PANTHER" id="PTHR35175:SF2">
    <property type="entry name" value="DUF1289 DOMAIN-CONTAINING PROTEIN"/>
    <property type="match status" value="1"/>
</dbReference>